<proteinExistence type="predicted"/>
<evidence type="ECO:0000313" key="1">
    <source>
        <dbReference type="EMBL" id="QPI16829.1"/>
    </source>
</evidence>
<dbReference type="InterPro" id="IPR036620">
    <property type="entry name" value="MC1_sf"/>
</dbReference>
<organism evidence="1">
    <name type="scientific">Virus NIOZ-UU159</name>
    <dbReference type="NCBI Taxonomy" id="2763270"/>
    <lineage>
        <taxon>Viruses</taxon>
    </lineage>
</organism>
<evidence type="ECO:0008006" key="2">
    <source>
        <dbReference type="Google" id="ProtNLM"/>
    </source>
</evidence>
<accession>A0A7S9XEE6</accession>
<reference evidence="1" key="1">
    <citation type="submission" date="2020-08" db="EMBL/GenBank/DDBJ databases">
        <title>Bridging the membrane lipid divide: bacteria of the FCB group superphylum have the potential to synthesize archaeal ether lipids.</title>
        <authorList>
            <person name="Villanueva L."/>
            <person name="von Meijenfeldt F.A.B."/>
            <person name="Westbye A.B."/>
            <person name="Yadav S."/>
            <person name="Hopmans E.C."/>
            <person name="Dutilh B.E."/>
            <person name="Sinninghe Damste J.S."/>
        </authorList>
    </citation>
    <scope>NUCLEOTIDE SEQUENCE</scope>
    <source>
        <strain evidence="1">NIOZ-UU159</strain>
    </source>
</reference>
<dbReference type="EMBL" id="MW030608">
    <property type="protein sequence ID" value="QPI16829.1"/>
    <property type="molecule type" value="Genomic_DNA"/>
</dbReference>
<dbReference type="Gene3D" id="3.10.470.10">
    <property type="entry name" value="Chromosomal protein MC1"/>
    <property type="match status" value="1"/>
</dbReference>
<sequence>MEDKRTFTIDSSNVQEKGGRYTSKNPLSAAKKAASQLFKKATKTNHKTKKQITFILRETTSGSDKKKKKYVAKRVKLSKPKIIEIMGTKITYNFKIVVKEKCI</sequence>
<dbReference type="SUPFAM" id="SSF102875">
    <property type="entry name" value="Chromosomal protein MC1"/>
    <property type="match status" value="1"/>
</dbReference>
<protein>
    <recommendedName>
        <fullName evidence="2">Chromosomal protein MC1 domain-containing protein</fullName>
    </recommendedName>
</protein>
<name>A0A7S9XEE6_9VIRU</name>
<dbReference type="GO" id="GO:0042262">
    <property type="term" value="P:DNA protection"/>
    <property type="evidence" value="ECO:0007669"/>
    <property type="project" value="InterPro"/>
</dbReference>
<gene>
    <name evidence="1" type="ORF">NIOZUU159_00326</name>
</gene>